<evidence type="ECO:0000313" key="2">
    <source>
        <dbReference type="Proteomes" id="UP000603912"/>
    </source>
</evidence>
<sequence length="336" mass="35822">MTDPFRAPPMPRNVLTPLEQLTREPGRFSLDQAVAVLGHGRDPTELSYVTTGRLGWPVGEAAIVDQHGGALLTPTFGLVGPGGVLPRHYTAQVDGEDRRRSPALHAFLDLLGRRFTGLFVKAGAKYRPTRNARLTNSVLSAVVGLGTPHLAAALATPLEAVLFHAGGLGGRSRSTERLRGLLAAETGGEVEIVEFTGGWIRLPMSEQSQLPSADAAGRFTQLGVDATAGSQVWDASARFVIRLGPLSLKRFESLLPGAPLHTRLVELVRLEIGLEQDFALNPVLAAGEVPALALGGDAKPRRLGWDSWSTAPRPRTRDCPDAVLRAVAPDMRSVSA</sequence>
<name>A0A917I7V0_9HYPH</name>
<dbReference type="PANTHER" id="PTHR35564:SF4">
    <property type="entry name" value="CYTOPLASMIC PROTEIN"/>
    <property type="match status" value="1"/>
</dbReference>
<dbReference type="AlphaFoldDB" id="A0A917I7V0"/>
<dbReference type="NCBIfam" id="TIGR03347">
    <property type="entry name" value="VI_chp_1"/>
    <property type="match status" value="1"/>
</dbReference>
<comment type="caution">
    <text evidence="1">The sequence shown here is derived from an EMBL/GenBank/DDBJ whole genome shotgun (WGS) entry which is preliminary data.</text>
</comment>
<dbReference type="EMBL" id="BMES01000002">
    <property type="protein sequence ID" value="GGH20243.1"/>
    <property type="molecule type" value="Genomic_DNA"/>
</dbReference>
<dbReference type="InterPro" id="IPR010732">
    <property type="entry name" value="T6SS_TssG-like"/>
</dbReference>
<gene>
    <name evidence="1" type="ORF">GCM10007036_23670</name>
</gene>
<accession>A0A917I7V0</accession>
<reference evidence="1" key="1">
    <citation type="journal article" date="2014" name="Int. J. Syst. Evol. Microbiol.">
        <title>Complete genome sequence of Corynebacterium casei LMG S-19264T (=DSM 44701T), isolated from a smear-ripened cheese.</title>
        <authorList>
            <consortium name="US DOE Joint Genome Institute (JGI-PGF)"/>
            <person name="Walter F."/>
            <person name="Albersmeier A."/>
            <person name="Kalinowski J."/>
            <person name="Ruckert C."/>
        </authorList>
    </citation>
    <scope>NUCLEOTIDE SEQUENCE</scope>
    <source>
        <strain evidence="1">CGMCC 1.12214</strain>
    </source>
</reference>
<organism evidence="1 2">
    <name type="scientific">Alsobacter metallidurans</name>
    <dbReference type="NCBI Taxonomy" id="340221"/>
    <lineage>
        <taxon>Bacteria</taxon>
        <taxon>Pseudomonadati</taxon>
        <taxon>Pseudomonadota</taxon>
        <taxon>Alphaproteobacteria</taxon>
        <taxon>Hyphomicrobiales</taxon>
        <taxon>Alsobacteraceae</taxon>
        <taxon>Alsobacter</taxon>
    </lineage>
</organism>
<proteinExistence type="predicted"/>
<dbReference type="Proteomes" id="UP000603912">
    <property type="component" value="Unassembled WGS sequence"/>
</dbReference>
<reference evidence="1" key="2">
    <citation type="submission" date="2020-09" db="EMBL/GenBank/DDBJ databases">
        <authorList>
            <person name="Sun Q."/>
            <person name="Zhou Y."/>
        </authorList>
    </citation>
    <scope>NUCLEOTIDE SEQUENCE</scope>
    <source>
        <strain evidence="1">CGMCC 1.12214</strain>
    </source>
</reference>
<dbReference type="Pfam" id="PF06996">
    <property type="entry name" value="T6SS_TssG"/>
    <property type="match status" value="1"/>
</dbReference>
<evidence type="ECO:0008006" key="3">
    <source>
        <dbReference type="Google" id="ProtNLM"/>
    </source>
</evidence>
<evidence type="ECO:0000313" key="1">
    <source>
        <dbReference type="EMBL" id="GGH20243.1"/>
    </source>
</evidence>
<dbReference type="PANTHER" id="PTHR35564">
    <property type="match status" value="1"/>
</dbReference>
<protein>
    <recommendedName>
        <fullName evidence="3">Type VI secretion system protein ImpH</fullName>
    </recommendedName>
</protein>
<keyword evidence="2" id="KW-1185">Reference proteome</keyword>